<dbReference type="Proteomes" id="UP001567571">
    <property type="component" value="Unassembled WGS sequence"/>
</dbReference>
<feature type="compositionally biased region" description="Basic and acidic residues" evidence="1">
    <location>
        <begin position="363"/>
        <end position="381"/>
    </location>
</feature>
<evidence type="ECO:0000256" key="1">
    <source>
        <dbReference type="SAM" id="MobiDB-lite"/>
    </source>
</evidence>
<dbReference type="EMBL" id="BAAADQ010000005">
    <property type="protein sequence ID" value="GAA0539725.1"/>
    <property type="molecule type" value="Genomic_DNA"/>
</dbReference>
<feature type="domain" description="Phage-like element PBSX protein XkdF" evidence="2">
    <location>
        <begin position="15"/>
        <end position="134"/>
    </location>
</feature>
<dbReference type="Proteomes" id="UP001501425">
    <property type="component" value="Unassembled WGS sequence"/>
</dbReference>
<feature type="region of interest" description="Disordered" evidence="1">
    <location>
        <begin position="262"/>
        <end position="421"/>
    </location>
</feature>
<feature type="compositionally biased region" description="Acidic residues" evidence="1">
    <location>
        <begin position="344"/>
        <end position="362"/>
    </location>
</feature>
<dbReference type="InterPro" id="IPR027924">
    <property type="entry name" value="XkdF"/>
</dbReference>
<feature type="compositionally biased region" description="Acidic residues" evidence="1">
    <location>
        <begin position="307"/>
        <end position="324"/>
    </location>
</feature>
<dbReference type="EMBL" id="JBEDNW010000010">
    <property type="protein sequence ID" value="MEZ3168752.1"/>
    <property type="molecule type" value="Genomic_DNA"/>
</dbReference>
<evidence type="ECO:0000259" key="2">
    <source>
        <dbReference type="Pfam" id="PF14550"/>
    </source>
</evidence>
<sequence>MPSVKQAGGTAFEKDVEFVTKDDEDDEQVAAGIVMVPDKADLQNDFVREDTLRSFADQFGTFYEAGQAGGGVMHAVFPDSWMDLQRNEVLDEAEEIGGETVDAGAWVQEWAIEDEELWGLIQDDIISGYSIGAVQVDWGGPYEQDDLDDVEVPEELGDESIYELVDGLIREVSAVDIPAVPDAQILQAQAKAASAAEKRLDDYLGDPDGFMEEALARGHSEEAAERLWQLLSRAVEVEGSNQPGTKSRLTEAAKTLVDILTLSGGTNGRPDAKAVGGDDVDDEQDNKDAAGGDSPADDDGGSKSADDTDTMSDDTNDDPFDDAPEWAKELRNGQQENSKRIDEALEEKDVDPGDDDPFEDAPEWAKRLKENQDKNAERIDAISKQTGTTESQQLGGTEKGGDENGGKNSGFTLDPRKAGGN</sequence>
<reference evidence="3" key="1">
    <citation type="journal article" date="2014" name="Int. J. Syst. Evol. Microbiol.">
        <title>Complete genome sequence of Corynebacterium casei LMG S-19264T (=DSM 44701T), isolated from a smear-ripened cheese.</title>
        <authorList>
            <consortium name="US DOE Joint Genome Institute (JGI-PGF)"/>
            <person name="Walter F."/>
            <person name="Albersmeier A."/>
            <person name="Kalinowski J."/>
            <person name="Ruckert C."/>
        </authorList>
    </citation>
    <scope>NUCLEOTIDE SEQUENCE</scope>
    <source>
        <strain evidence="3">JCM 14265</strain>
    </source>
</reference>
<feature type="compositionally biased region" description="Basic and acidic residues" evidence="1">
    <location>
        <begin position="325"/>
        <end position="343"/>
    </location>
</feature>
<evidence type="ECO:0000313" key="3">
    <source>
        <dbReference type="EMBL" id="GAA0539725.1"/>
    </source>
</evidence>
<evidence type="ECO:0000313" key="5">
    <source>
        <dbReference type="Proteomes" id="UP001501425"/>
    </source>
</evidence>
<dbReference type="Pfam" id="PF14550">
    <property type="entry name" value="Peptidase_S78_2"/>
    <property type="match status" value="1"/>
</dbReference>
<dbReference type="AlphaFoldDB" id="A0AAV3STB1"/>
<evidence type="ECO:0000313" key="4">
    <source>
        <dbReference type="EMBL" id="MEZ3168752.1"/>
    </source>
</evidence>
<keyword evidence="6" id="KW-1185">Reference proteome</keyword>
<organism evidence="3 5">
    <name type="scientific">Halorubrum ejinorense</name>
    <dbReference type="NCBI Taxonomy" id="425309"/>
    <lineage>
        <taxon>Archaea</taxon>
        <taxon>Methanobacteriati</taxon>
        <taxon>Methanobacteriota</taxon>
        <taxon>Stenosarchaea group</taxon>
        <taxon>Halobacteria</taxon>
        <taxon>Halobacteriales</taxon>
        <taxon>Haloferacaceae</taxon>
        <taxon>Halorubrum</taxon>
    </lineage>
</organism>
<feature type="compositionally biased region" description="Polar residues" evidence="1">
    <location>
        <begin position="383"/>
        <end position="394"/>
    </location>
</feature>
<evidence type="ECO:0000313" key="6">
    <source>
        <dbReference type="Proteomes" id="UP001567571"/>
    </source>
</evidence>
<name>A0AAV3STB1_9EURY</name>
<accession>A0AAV3STB1</accession>
<proteinExistence type="predicted"/>
<comment type="caution">
    <text evidence="3">The sequence shown here is derived from an EMBL/GenBank/DDBJ whole genome shotgun (WGS) entry which is preliminary data.</text>
</comment>
<protein>
    <submittedName>
        <fullName evidence="4">XkdF-like putative serine protease domain-containing protein</fullName>
    </submittedName>
</protein>
<reference evidence="3" key="2">
    <citation type="submission" date="2023-12" db="EMBL/GenBank/DDBJ databases">
        <authorList>
            <person name="Sun Q."/>
            <person name="Inoue M."/>
        </authorList>
    </citation>
    <scope>NUCLEOTIDE SEQUENCE</scope>
    <source>
        <strain evidence="3">JCM 14265</strain>
    </source>
</reference>
<dbReference type="RefSeq" id="WP_343777732.1">
    <property type="nucleotide sequence ID" value="NZ_BAAADQ010000005.1"/>
</dbReference>
<gene>
    <name evidence="4" type="ORF">ABNG02_15670</name>
    <name evidence="3" type="ORF">GCM10008994_13550</name>
</gene>
<reference evidence="4 6" key="3">
    <citation type="submission" date="2024-06" db="EMBL/GenBank/DDBJ databases">
        <title>Halorubrum miltondacostae sp. nov., a potential PHA producer isolated from an inland solar saltern in Rio Maior, Portugal.</title>
        <authorList>
            <person name="Albuquerque L."/>
            <person name="Viver T."/>
            <person name="Barroso C."/>
            <person name="Claudino R."/>
            <person name="Galvan M."/>
            <person name="Simoes G."/>
            <person name="Lobo Da Cunha A."/>
            <person name="Egas C."/>
        </authorList>
    </citation>
    <scope>NUCLEOTIDE SEQUENCE [LARGE SCALE GENOMIC DNA]</scope>
    <source>
        <strain evidence="4 6">DSM 18646</strain>
    </source>
</reference>